<organism evidence="1 2">
    <name type="scientific">Aphis gossypii</name>
    <name type="common">Cotton aphid</name>
    <dbReference type="NCBI Taxonomy" id="80765"/>
    <lineage>
        <taxon>Eukaryota</taxon>
        <taxon>Metazoa</taxon>
        <taxon>Ecdysozoa</taxon>
        <taxon>Arthropoda</taxon>
        <taxon>Hexapoda</taxon>
        <taxon>Insecta</taxon>
        <taxon>Pterygota</taxon>
        <taxon>Neoptera</taxon>
        <taxon>Paraneoptera</taxon>
        <taxon>Hemiptera</taxon>
        <taxon>Sternorrhyncha</taxon>
        <taxon>Aphidomorpha</taxon>
        <taxon>Aphidoidea</taxon>
        <taxon>Aphididae</taxon>
        <taxon>Aphidini</taxon>
        <taxon>Aphis</taxon>
        <taxon>Aphis</taxon>
    </lineage>
</organism>
<protein>
    <submittedName>
        <fullName evidence="1">Uncharacterized protein</fullName>
    </submittedName>
</protein>
<keyword evidence="2" id="KW-1185">Reference proteome</keyword>
<dbReference type="AlphaFoldDB" id="A0A9P0J745"/>
<dbReference type="Proteomes" id="UP001154329">
    <property type="component" value="Chromosome 3"/>
</dbReference>
<dbReference type="InterPro" id="IPR027417">
    <property type="entry name" value="P-loop_NTPase"/>
</dbReference>
<dbReference type="SUPFAM" id="SSF52540">
    <property type="entry name" value="P-loop containing nucleoside triphosphate hydrolases"/>
    <property type="match status" value="1"/>
</dbReference>
<accession>A0A9P0J745</accession>
<evidence type="ECO:0000313" key="1">
    <source>
        <dbReference type="EMBL" id="CAH1731656.1"/>
    </source>
</evidence>
<reference evidence="1" key="2">
    <citation type="submission" date="2022-10" db="EMBL/GenBank/DDBJ databases">
        <authorList>
            <consortium name="ENA_rothamsted_submissions"/>
            <consortium name="culmorum"/>
            <person name="King R."/>
        </authorList>
    </citation>
    <scope>NUCLEOTIDE SEQUENCE</scope>
</reference>
<gene>
    <name evidence="1" type="ORF">APHIGO_LOCUS8326</name>
</gene>
<evidence type="ECO:0000313" key="2">
    <source>
        <dbReference type="Proteomes" id="UP001154329"/>
    </source>
</evidence>
<proteinExistence type="predicted"/>
<dbReference type="Gene3D" id="3.40.50.300">
    <property type="entry name" value="P-loop containing nucleotide triphosphate hydrolases"/>
    <property type="match status" value="1"/>
</dbReference>
<sequence length="429" mass="50632">MDPGRRESFFTWMMSDKARHNVIWRYDFFTGALNSKRERTIYDYMMHNPDRFKFATNMSPENMKFVDDISHSIMYAFILCENDYDKMMFLFKNMLNDEFPGQTAKKCIIIDGESNSGKTSFVENIYLKYLDSSSTTNPQKAAGDNAPQTIIYSSNFAVYKDDAMKIDGEFLKPFISKSKMQYRDNHGNDFSEVYPLSHLMISNNNLTITNADYAVYKRITIFSMNCVYGECVSKSICDYMYISADERASIYDNMPWDKPKIARDRFIISDDEFSVPYLFTNFHEQQYINSELNVYKIIAGWQLVTTYFSWYKFFKTITNPAGIYEHTIPAVMRSDYLKWLIGASPYMKWKHEIDCQKIRSSDMGETGMQWSIIRRNLEEYAKANGAIPNDLCTMFKREFKKYYNETFDSYYVRVNEARFKNIVKSNNKF</sequence>
<reference evidence="1" key="1">
    <citation type="submission" date="2022-02" db="EMBL/GenBank/DDBJ databases">
        <authorList>
            <person name="King R."/>
        </authorList>
    </citation>
    <scope>NUCLEOTIDE SEQUENCE</scope>
</reference>
<dbReference type="EMBL" id="OU899036">
    <property type="protein sequence ID" value="CAH1731656.1"/>
    <property type="molecule type" value="Genomic_DNA"/>
</dbReference>
<name>A0A9P0J745_APHGO</name>